<dbReference type="GO" id="GO:0022857">
    <property type="term" value="F:transmembrane transporter activity"/>
    <property type="evidence" value="ECO:0007669"/>
    <property type="project" value="InterPro"/>
</dbReference>
<comment type="caution">
    <text evidence="8">The sequence shown here is derived from an EMBL/GenBank/DDBJ whole genome shotgun (WGS) entry which is preliminary data.</text>
</comment>
<feature type="transmembrane region" description="Helical" evidence="6">
    <location>
        <begin position="524"/>
        <end position="542"/>
    </location>
</feature>
<evidence type="ECO:0000256" key="2">
    <source>
        <dbReference type="ARBA" id="ARBA00022692"/>
    </source>
</evidence>
<dbReference type="Pfam" id="PF07690">
    <property type="entry name" value="MFS_1"/>
    <property type="match status" value="1"/>
</dbReference>
<keyword evidence="4 6" id="KW-0472">Membrane</keyword>
<evidence type="ECO:0000256" key="1">
    <source>
        <dbReference type="ARBA" id="ARBA00004141"/>
    </source>
</evidence>
<feature type="compositionally biased region" description="Basic and acidic residues" evidence="5">
    <location>
        <begin position="25"/>
        <end position="37"/>
    </location>
</feature>
<evidence type="ECO:0000256" key="6">
    <source>
        <dbReference type="SAM" id="Phobius"/>
    </source>
</evidence>
<feature type="transmembrane region" description="Helical" evidence="6">
    <location>
        <begin position="116"/>
        <end position="136"/>
    </location>
</feature>
<dbReference type="SUPFAM" id="SSF103473">
    <property type="entry name" value="MFS general substrate transporter"/>
    <property type="match status" value="2"/>
</dbReference>
<dbReference type="AlphaFoldDB" id="A0A1Y1U786"/>
<dbReference type="InterPro" id="IPR020846">
    <property type="entry name" value="MFS_dom"/>
</dbReference>
<dbReference type="CDD" id="cd17502">
    <property type="entry name" value="MFS_Azr1_MDR_like"/>
    <property type="match status" value="1"/>
</dbReference>
<feature type="transmembrane region" description="Helical" evidence="6">
    <location>
        <begin position="281"/>
        <end position="301"/>
    </location>
</feature>
<dbReference type="InParanoid" id="A0A1Y1U786"/>
<feature type="transmembrane region" description="Helical" evidence="6">
    <location>
        <begin position="84"/>
        <end position="104"/>
    </location>
</feature>
<dbReference type="InterPro" id="IPR036259">
    <property type="entry name" value="MFS_trans_sf"/>
</dbReference>
<feature type="transmembrane region" description="Helical" evidence="6">
    <location>
        <begin position="248"/>
        <end position="269"/>
    </location>
</feature>
<feature type="transmembrane region" description="Helical" evidence="6">
    <location>
        <begin position="175"/>
        <end position="195"/>
    </location>
</feature>
<sequence length="558" mass="60622">MATATLAEQPELVANDVTRVASPEDPEKKPGSDLEAHTGDDGYLSGVRLFLVFIGMLLTVFLFALDQSIVATAIPVIVSDFHSFTKVSWIITAYFLTQCSLILLVGQSLRSLKAKYVLLGSLFFFELGSLICAVSKSMDVLIFGRAIQGIGCSGMFTCSMQIITVITRVQQRPTFMAGLGFAFMISSVIGPLLGGVFTQHVTWRWCFYINLPFGGIAAASIVFLLPAREPVEDESTKHLSLWQRLARLDYLGSGLILAIVTCLLLALQWAGNEYAWSNWRIILLFILGGAIIGLFIGWNLLLEKKYHRALVPLTIMHNRTLVLGSLSLAFTMFAFLGCIYQVPLYYQAVRHHSPTKAGIDQLPFMISSVIALAVSGGVAQSTGRYWYSLIIGPILAAPGLGLLYSVTAETSSAKLIGYQIIAGVGLGCYFQNLLLAVQAEFADKIMWMPNAVGFQTFSQLAGAALGIGILNSVQSVFLNRELHRLAPDAPFELVRQSVSAIYTLPEAMQPPVIEAYVIAISRSYIPGIAAVCLALLCNIFIANHDLKTRGLEGTAIAA</sequence>
<gene>
    <name evidence="8" type="ORF">BD324DRAFT_584219</name>
</gene>
<feature type="transmembrane region" description="Helical" evidence="6">
    <location>
        <begin position="207"/>
        <end position="227"/>
    </location>
</feature>
<feature type="transmembrane region" description="Helical" evidence="6">
    <location>
        <begin position="362"/>
        <end position="379"/>
    </location>
</feature>
<keyword evidence="9" id="KW-1185">Reference proteome</keyword>
<feature type="transmembrane region" description="Helical" evidence="6">
    <location>
        <begin position="321"/>
        <end position="342"/>
    </location>
</feature>
<evidence type="ECO:0000313" key="8">
    <source>
        <dbReference type="EMBL" id="ORX33889.1"/>
    </source>
</evidence>
<keyword evidence="2 6" id="KW-0812">Transmembrane</keyword>
<feature type="domain" description="Major facilitator superfamily (MFS) profile" evidence="7">
    <location>
        <begin position="52"/>
        <end position="546"/>
    </location>
</feature>
<dbReference type="GO" id="GO:0005886">
    <property type="term" value="C:plasma membrane"/>
    <property type="evidence" value="ECO:0007669"/>
    <property type="project" value="TreeGrafter"/>
</dbReference>
<keyword evidence="3 6" id="KW-1133">Transmembrane helix</keyword>
<protein>
    <submittedName>
        <fullName evidence="8">Major facilitator superfamily-domain-containing protein</fullName>
    </submittedName>
</protein>
<dbReference type="PANTHER" id="PTHR23501">
    <property type="entry name" value="MAJOR FACILITATOR SUPERFAMILY"/>
    <property type="match status" value="1"/>
</dbReference>
<organism evidence="8 9">
    <name type="scientific">Kockovaella imperatae</name>
    <dbReference type="NCBI Taxonomy" id="4999"/>
    <lineage>
        <taxon>Eukaryota</taxon>
        <taxon>Fungi</taxon>
        <taxon>Dikarya</taxon>
        <taxon>Basidiomycota</taxon>
        <taxon>Agaricomycotina</taxon>
        <taxon>Tremellomycetes</taxon>
        <taxon>Tremellales</taxon>
        <taxon>Cuniculitremaceae</taxon>
        <taxon>Kockovaella</taxon>
    </lineage>
</organism>
<dbReference type="RefSeq" id="XP_021868177.1">
    <property type="nucleotide sequence ID" value="XM_022013669.1"/>
</dbReference>
<feature type="transmembrane region" description="Helical" evidence="6">
    <location>
        <begin position="457"/>
        <end position="477"/>
    </location>
</feature>
<dbReference type="PROSITE" id="PS50850">
    <property type="entry name" value="MFS"/>
    <property type="match status" value="1"/>
</dbReference>
<feature type="region of interest" description="Disordered" evidence="5">
    <location>
        <begin position="17"/>
        <end position="37"/>
    </location>
</feature>
<dbReference type="Gene3D" id="1.20.1250.20">
    <property type="entry name" value="MFS general substrate transporter like domains"/>
    <property type="match status" value="1"/>
</dbReference>
<comment type="subcellular location">
    <subcellularLocation>
        <location evidence="1">Membrane</location>
        <topology evidence="1">Multi-pass membrane protein</topology>
    </subcellularLocation>
</comment>
<dbReference type="GeneID" id="33555477"/>
<dbReference type="Proteomes" id="UP000193218">
    <property type="component" value="Unassembled WGS sequence"/>
</dbReference>
<dbReference type="OrthoDB" id="10021397at2759"/>
<reference evidence="8 9" key="1">
    <citation type="submission" date="2017-03" db="EMBL/GenBank/DDBJ databases">
        <title>Widespread Adenine N6-methylation of Active Genes in Fungi.</title>
        <authorList>
            <consortium name="DOE Joint Genome Institute"/>
            <person name="Mondo S.J."/>
            <person name="Dannebaum R.O."/>
            <person name="Kuo R.C."/>
            <person name="Louie K.B."/>
            <person name="Bewick A.J."/>
            <person name="Labutti K."/>
            <person name="Haridas S."/>
            <person name="Kuo A."/>
            <person name="Salamov A."/>
            <person name="Ahrendt S.R."/>
            <person name="Lau R."/>
            <person name="Bowen B.P."/>
            <person name="Lipzen A."/>
            <person name="Sullivan W."/>
            <person name="Andreopoulos W.B."/>
            <person name="Clum A."/>
            <person name="Lindquist E."/>
            <person name="Daum C."/>
            <person name="Northen T.R."/>
            <person name="Ramamoorthy G."/>
            <person name="Schmitz R.J."/>
            <person name="Gryganskyi A."/>
            <person name="Culley D."/>
            <person name="Magnuson J."/>
            <person name="James T.Y."/>
            <person name="O'Malley M.A."/>
            <person name="Stajich J.E."/>
            <person name="Spatafora J.W."/>
            <person name="Visel A."/>
            <person name="Grigoriev I.V."/>
        </authorList>
    </citation>
    <scope>NUCLEOTIDE SEQUENCE [LARGE SCALE GENOMIC DNA]</scope>
    <source>
        <strain evidence="8 9">NRRL Y-17943</strain>
    </source>
</reference>
<feature type="transmembrane region" description="Helical" evidence="6">
    <location>
        <begin position="416"/>
        <end position="437"/>
    </location>
</feature>
<evidence type="ECO:0000256" key="5">
    <source>
        <dbReference type="SAM" id="MobiDB-lite"/>
    </source>
</evidence>
<feature type="transmembrane region" description="Helical" evidence="6">
    <location>
        <begin position="386"/>
        <end position="404"/>
    </location>
</feature>
<dbReference type="EMBL" id="NBSH01000016">
    <property type="protein sequence ID" value="ORX33889.1"/>
    <property type="molecule type" value="Genomic_DNA"/>
</dbReference>
<dbReference type="PANTHER" id="PTHR23501:SF198">
    <property type="entry name" value="AZOLE RESISTANCE PROTEIN 1-RELATED"/>
    <property type="match status" value="1"/>
</dbReference>
<feature type="transmembrane region" description="Helical" evidence="6">
    <location>
        <begin position="142"/>
        <end position="163"/>
    </location>
</feature>
<evidence type="ECO:0000256" key="4">
    <source>
        <dbReference type="ARBA" id="ARBA00023136"/>
    </source>
</evidence>
<dbReference type="Gene3D" id="1.20.1720.10">
    <property type="entry name" value="Multidrug resistance protein D"/>
    <property type="match status" value="1"/>
</dbReference>
<evidence type="ECO:0000256" key="3">
    <source>
        <dbReference type="ARBA" id="ARBA00022989"/>
    </source>
</evidence>
<dbReference type="InterPro" id="IPR011701">
    <property type="entry name" value="MFS"/>
</dbReference>
<name>A0A1Y1U786_9TREE</name>
<feature type="transmembrane region" description="Helical" evidence="6">
    <location>
        <begin position="49"/>
        <end position="78"/>
    </location>
</feature>
<evidence type="ECO:0000259" key="7">
    <source>
        <dbReference type="PROSITE" id="PS50850"/>
    </source>
</evidence>
<evidence type="ECO:0000313" key="9">
    <source>
        <dbReference type="Proteomes" id="UP000193218"/>
    </source>
</evidence>
<accession>A0A1Y1U786</accession>
<proteinExistence type="predicted"/>
<dbReference type="STRING" id="4999.A0A1Y1U786"/>